<evidence type="ECO:0000256" key="1">
    <source>
        <dbReference type="SAM" id="MobiDB-lite"/>
    </source>
</evidence>
<keyword evidence="4" id="KW-1185">Reference proteome</keyword>
<dbReference type="Gene3D" id="1.25.40.10">
    <property type="entry name" value="Tetratricopeptide repeat domain"/>
    <property type="match status" value="2"/>
</dbReference>
<gene>
    <name evidence="3" type="ORF">HCN08_31125</name>
</gene>
<dbReference type="Gene3D" id="3.40.50.300">
    <property type="entry name" value="P-loop containing nucleotide triphosphate hydrolases"/>
    <property type="match status" value="1"/>
</dbReference>
<dbReference type="SUPFAM" id="SSF52200">
    <property type="entry name" value="Toll/Interleukin receptor TIR domain"/>
    <property type="match status" value="1"/>
</dbReference>
<dbReference type="Pfam" id="PF13676">
    <property type="entry name" value="TIR_2"/>
    <property type="match status" value="1"/>
</dbReference>
<feature type="compositionally biased region" description="Pro residues" evidence="1">
    <location>
        <begin position="147"/>
        <end position="179"/>
    </location>
</feature>
<dbReference type="SUPFAM" id="SSF48452">
    <property type="entry name" value="TPR-like"/>
    <property type="match status" value="2"/>
</dbReference>
<dbReference type="Pfam" id="PF13424">
    <property type="entry name" value="TPR_12"/>
    <property type="match status" value="1"/>
</dbReference>
<dbReference type="InterPro" id="IPR011990">
    <property type="entry name" value="TPR-like_helical_dom_sf"/>
</dbReference>
<dbReference type="SUPFAM" id="SSF52540">
    <property type="entry name" value="P-loop containing nucleoside triphosphate hydrolases"/>
    <property type="match status" value="1"/>
</dbReference>
<sequence>MTGLPDPGPPQRDGAPAVLRIEPVVSRLRTAHCGHAYLVVVDLRGAGDGSPWPYEEEEFTFGIALDGQPGLVCEALGHPSVVLHRFGDTYGPARFLVTAVAPGPAQLRLTVSNGWGVPVRTALLHVDVRPGGPDDGPEAGPQSPVRVPLPGPRQPEPAPGAEPLSAPEPAPEPPAPDPLPGHLTLSFTGHNRAWASWIAAVLERHGVTVVLQRWDVAAGTRVADGLRDLLLAPGRVLLLLGEWYFRLGARPVAEWDDALAEVVAPHPDRFRAVALTPGDLPAAAAALHPTALWGVGAAEAERRLLDLAGIDPAPDAASPDPRGPRFPLEQPAVWGGVPRRNTRFTGREELLGELHTLFEQAQPGAGVVTLLGLSGVGKTHIATEYVYRFGTEYDAVWWVRAGQRGILRENLAGLAPALGLVTGREYGERLRAVRDALRRGEPYLRWLVVLDGADQPDDVHDLVPVGPGHVLITSQNREWGEHNSALVEVPVYSRAESVAFVRRRAPRLDEADANKLAEALGDLALALDQNAGALNDSTTPVDEYIEQLRQGADVEPGLKVAADFQMTYYTAFAILLDRLCEDRPEAVDLLRLCVYFAPGPIPTRLLRVPPGRDLPPATAALLGDPQVWDGAVGKLQQWSVIHTDPRETAAGETAAGEGGGADEVLQMHPLVHQAVRAAMPSEEQDAYARVVRRVLAAADPGRPDDARTWPAYAEIVPHLAACGAPESTEPETQVLVLDCLRYLSLCGEYGVGLHLSRQALAAWGDRPARDGSRAAPAGDHPRIWDLVHHHGNLLRATGDYAATEVSDRAAWSRLRAERGADHPDTLRAAAGLAADLRGLGRYAEAGQLSEHIARATRDAQGPDDPLTLIAYNNHAVSLRLLGRYADALDLDEATLDARRVLHGPEHRWTLLSEVACAEDLRLLGRHAAALERLGDTRDRHRAVLGADHPRTLRAGQNLALSLAACGTTGSAGELLAALLERAERVLDPAHPYTVIGRALYACHERRHGDLDLARSLGERVLGQYRSQLGDAHPFTAGALANHALVLRAAGEHGAAGEAAARALGAMADAVGPGHPWARGCALVAEGGSWDFEPLTT</sequence>
<protein>
    <submittedName>
        <fullName evidence="3">Tetratricopeptide repeat protein</fullName>
    </submittedName>
</protein>
<comment type="caution">
    <text evidence="3">The sequence shown here is derived from an EMBL/GenBank/DDBJ whole genome shotgun (WGS) entry which is preliminary data.</text>
</comment>
<name>A0ABX0ZUX9_9ACTN</name>
<dbReference type="RefSeq" id="WP_167986656.1">
    <property type="nucleotide sequence ID" value="NZ_JAATEJ010000035.1"/>
</dbReference>
<accession>A0ABX0ZUX9</accession>
<dbReference type="InterPro" id="IPR027417">
    <property type="entry name" value="P-loop_NTPase"/>
</dbReference>
<organism evidence="3 4">
    <name type="scientific">Actinacidiphila epipremni</name>
    <dbReference type="NCBI Taxonomy" id="2053013"/>
    <lineage>
        <taxon>Bacteria</taxon>
        <taxon>Bacillati</taxon>
        <taxon>Actinomycetota</taxon>
        <taxon>Actinomycetes</taxon>
        <taxon>Kitasatosporales</taxon>
        <taxon>Streptomycetaceae</taxon>
        <taxon>Actinacidiphila</taxon>
    </lineage>
</organism>
<feature type="region of interest" description="Disordered" evidence="1">
    <location>
        <begin position="126"/>
        <end position="184"/>
    </location>
</feature>
<dbReference type="PANTHER" id="PTHR46082">
    <property type="entry name" value="ATP/GTP-BINDING PROTEIN-RELATED"/>
    <property type="match status" value="1"/>
</dbReference>
<dbReference type="InterPro" id="IPR053137">
    <property type="entry name" value="NLR-like"/>
</dbReference>
<dbReference type="Proteomes" id="UP000734511">
    <property type="component" value="Unassembled WGS sequence"/>
</dbReference>
<feature type="domain" description="TIR" evidence="2">
    <location>
        <begin position="185"/>
        <end position="297"/>
    </location>
</feature>
<dbReference type="InterPro" id="IPR000157">
    <property type="entry name" value="TIR_dom"/>
</dbReference>
<dbReference type="EMBL" id="JAATEJ010000035">
    <property type="protein sequence ID" value="NJP47823.1"/>
    <property type="molecule type" value="Genomic_DNA"/>
</dbReference>
<evidence type="ECO:0000313" key="4">
    <source>
        <dbReference type="Proteomes" id="UP000734511"/>
    </source>
</evidence>
<proteinExistence type="predicted"/>
<dbReference type="NCBIfam" id="NF040586">
    <property type="entry name" value="FxSxx_TPR"/>
    <property type="match status" value="1"/>
</dbReference>
<dbReference type="PANTHER" id="PTHR46082:SF6">
    <property type="entry name" value="AAA+ ATPASE DOMAIN-CONTAINING PROTEIN-RELATED"/>
    <property type="match status" value="1"/>
</dbReference>
<evidence type="ECO:0000259" key="2">
    <source>
        <dbReference type="Pfam" id="PF13676"/>
    </source>
</evidence>
<evidence type="ECO:0000313" key="3">
    <source>
        <dbReference type="EMBL" id="NJP47823.1"/>
    </source>
</evidence>
<reference evidence="3 4" key="1">
    <citation type="submission" date="2020-03" db="EMBL/GenBank/DDBJ databases">
        <title>WGS of actinomycetes isolated from Thailand.</title>
        <authorList>
            <person name="Thawai C."/>
        </authorList>
    </citation>
    <scope>NUCLEOTIDE SEQUENCE [LARGE SCALE GENOMIC DNA]</scope>
    <source>
        <strain evidence="3 4">PRB2-1</strain>
    </source>
</reference>
<dbReference type="InterPro" id="IPR035897">
    <property type="entry name" value="Toll_tir_struct_dom_sf"/>
</dbReference>